<dbReference type="InterPro" id="IPR010982">
    <property type="entry name" value="Lambda_DNA-bd_dom_sf"/>
</dbReference>
<dbReference type="RefSeq" id="WP_153724727.1">
    <property type="nucleotide sequence ID" value="NZ_CP045875.1"/>
</dbReference>
<sequence length="121" mass="13724">MSDNFSNEAITLGTYIAQKRQATGLSQRELAKDIQISHSTISRIEKDDGISPDNATLRALANRLNLDYNFLLALNKSIDDEPEIRVIQRAAKKMNPEQKQKMLNILKASFDDLFEEDKNAE</sequence>
<reference evidence="4" key="1">
    <citation type="submission" date="2019-11" db="EMBL/GenBank/DDBJ databases">
        <title>Genome sequence of Heliorestis convoluta strain HH, an alkaliphilic and minimalistic phototrophic bacterium from a soda lake in Egypt.</title>
        <authorList>
            <person name="Dewey E.D."/>
            <person name="Stokes L.M."/>
            <person name="Burchell B.M."/>
            <person name="Shaffer K.N."/>
            <person name="Huntington A.M."/>
            <person name="Baker J.M."/>
            <person name="Nadendla S."/>
            <person name="Giglio M.G."/>
            <person name="Touchman J.W."/>
            <person name="Blankenship R.E."/>
            <person name="Madigan M.T."/>
            <person name="Sattley W.M."/>
        </authorList>
    </citation>
    <scope>NUCLEOTIDE SEQUENCE [LARGE SCALE GENOMIC DNA]</scope>
    <source>
        <strain evidence="4">HH</strain>
    </source>
</reference>
<keyword evidence="1" id="KW-0238">DNA-binding</keyword>
<dbReference type="SUPFAM" id="SSF47413">
    <property type="entry name" value="lambda repressor-like DNA-binding domains"/>
    <property type="match status" value="1"/>
</dbReference>
<dbReference type="PANTHER" id="PTHR46797:SF1">
    <property type="entry name" value="METHYLPHOSPHONATE SYNTHASE"/>
    <property type="match status" value="1"/>
</dbReference>
<dbReference type="CDD" id="cd00093">
    <property type="entry name" value="HTH_XRE"/>
    <property type="match status" value="1"/>
</dbReference>
<dbReference type="EMBL" id="CP045875">
    <property type="protein sequence ID" value="QGG47321.1"/>
    <property type="molecule type" value="Genomic_DNA"/>
</dbReference>
<keyword evidence="4" id="KW-1185">Reference proteome</keyword>
<organism evidence="3 4">
    <name type="scientific">Heliorestis convoluta</name>
    <dbReference type="NCBI Taxonomy" id="356322"/>
    <lineage>
        <taxon>Bacteria</taxon>
        <taxon>Bacillati</taxon>
        <taxon>Bacillota</taxon>
        <taxon>Clostridia</taxon>
        <taxon>Eubacteriales</taxon>
        <taxon>Heliobacteriaceae</taxon>
        <taxon>Heliorestis</taxon>
    </lineage>
</organism>
<dbReference type="SMART" id="SM00530">
    <property type="entry name" value="HTH_XRE"/>
    <property type="match status" value="1"/>
</dbReference>
<dbReference type="Pfam" id="PF01381">
    <property type="entry name" value="HTH_3"/>
    <property type="match status" value="1"/>
</dbReference>
<accession>A0A5Q2MZ76</accession>
<dbReference type="InterPro" id="IPR001387">
    <property type="entry name" value="Cro/C1-type_HTH"/>
</dbReference>
<dbReference type="Proteomes" id="UP000366051">
    <property type="component" value="Chromosome"/>
</dbReference>
<dbReference type="OrthoDB" id="9813152at2"/>
<dbReference type="PROSITE" id="PS50943">
    <property type="entry name" value="HTH_CROC1"/>
    <property type="match status" value="1"/>
</dbReference>
<dbReference type="GO" id="GO:0003677">
    <property type="term" value="F:DNA binding"/>
    <property type="evidence" value="ECO:0007669"/>
    <property type="project" value="UniProtKB-KW"/>
</dbReference>
<dbReference type="GO" id="GO:0003700">
    <property type="term" value="F:DNA-binding transcription factor activity"/>
    <property type="evidence" value="ECO:0007669"/>
    <property type="project" value="TreeGrafter"/>
</dbReference>
<dbReference type="AlphaFoldDB" id="A0A5Q2MZ76"/>
<dbReference type="Gene3D" id="1.10.260.40">
    <property type="entry name" value="lambda repressor-like DNA-binding domains"/>
    <property type="match status" value="1"/>
</dbReference>
<name>A0A5Q2MZ76_9FIRM</name>
<evidence type="ECO:0000313" key="3">
    <source>
        <dbReference type="EMBL" id="QGG47321.1"/>
    </source>
</evidence>
<dbReference type="PANTHER" id="PTHR46797">
    <property type="entry name" value="HTH-TYPE TRANSCRIPTIONAL REGULATOR"/>
    <property type="match status" value="1"/>
</dbReference>
<feature type="domain" description="HTH cro/C1-type" evidence="2">
    <location>
        <begin position="16"/>
        <end position="71"/>
    </location>
</feature>
<dbReference type="KEGG" id="hcv:FTV88_1174"/>
<evidence type="ECO:0000313" key="4">
    <source>
        <dbReference type="Proteomes" id="UP000366051"/>
    </source>
</evidence>
<gene>
    <name evidence="3" type="ORF">FTV88_1174</name>
</gene>
<protein>
    <submittedName>
        <fullName evidence="3">Putative XRE family transcriptional regulator</fullName>
    </submittedName>
</protein>
<evidence type="ECO:0000256" key="1">
    <source>
        <dbReference type="ARBA" id="ARBA00023125"/>
    </source>
</evidence>
<dbReference type="InterPro" id="IPR050807">
    <property type="entry name" value="TransReg_Diox_bact_type"/>
</dbReference>
<dbReference type="GO" id="GO:0005829">
    <property type="term" value="C:cytosol"/>
    <property type="evidence" value="ECO:0007669"/>
    <property type="project" value="TreeGrafter"/>
</dbReference>
<evidence type="ECO:0000259" key="2">
    <source>
        <dbReference type="PROSITE" id="PS50943"/>
    </source>
</evidence>
<proteinExistence type="predicted"/>